<dbReference type="Proteomes" id="UP000295252">
    <property type="component" value="Chromosome XI"/>
</dbReference>
<dbReference type="Gene3D" id="3.30.200.20">
    <property type="entry name" value="Phosphorylase Kinase, domain 1"/>
    <property type="match status" value="2"/>
</dbReference>
<dbReference type="InterPro" id="IPR011009">
    <property type="entry name" value="Kinase-like_dom_sf"/>
</dbReference>
<dbReference type="PROSITE" id="PS50011">
    <property type="entry name" value="PROTEIN_KINASE_DOM"/>
    <property type="match status" value="2"/>
</dbReference>
<dbReference type="InterPro" id="IPR055414">
    <property type="entry name" value="LRR_R13L4/SHOC2-like"/>
</dbReference>
<dbReference type="FunFam" id="3.30.200.20:FF:000661">
    <property type="entry name" value="Serine-threonine protein kinase plant-type"/>
    <property type="match status" value="2"/>
</dbReference>
<dbReference type="Gramene" id="CDP11293">
    <property type="protein sequence ID" value="CDP11293"/>
    <property type="gene ID" value="GSCOC_T00033443001"/>
</dbReference>
<dbReference type="Pfam" id="PF23598">
    <property type="entry name" value="LRR_14"/>
    <property type="match status" value="1"/>
</dbReference>
<feature type="transmembrane region" description="Helical" evidence="22">
    <location>
        <begin position="1969"/>
        <end position="1989"/>
    </location>
</feature>
<dbReference type="GO" id="GO:0004674">
    <property type="term" value="F:protein serine/threonine kinase activity"/>
    <property type="evidence" value="ECO:0007669"/>
    <property type="project" value="UniProtKB-KW"/>
</dbReference>
<dbReference type="PANTHER" id="PTHR27008">
    <property type="entry name" value="OS04G0122200 PROTEIN"/>
    <property type="match status" value="1"/>
</dbReference>
<dbReference type="SMART" id="SM00220">
    <property type="entry name" value="S_TKc"/>
    <property type="match status" value="2"/>
</dbReference>
<dbReference type="FunFam" id="3.80.10.10:FF:000095">
    <property type="entry name" value="LRR receptor-like serine/threonine-protein kinase GSO1"/>
    <property type="match status" value="2"/>
</dbReference>
<feature type="transmembrane region" description="Helical" evidence="22">
    <location>
        <begin position="918"/>
        <end position="938"/>
    </location>
</feature>
<evidence type="ECO:0000256" key="6">
    <source>
        <dbReference type="ARBA" id="ARBA00022553"/>
    </source>
</evidence>
<evidence type="ECO:0000256" key="18">
    <source>
        <dbReference type="ARBA" id="ARBA00023180"/>
    </source>
</evidence>
<evidence type="ECO:0000256" key="7">
    <source>
        <dbReference type="ARBA" id="ARBA00022614"/>
    </source>
</evidence>
<keyword evidence="14 21" id="KW-0067">ATP-binding</keyword>
<dbReference type="STRING" id="49390.A0A068UUK1"/>
<dbReference type="Pfam" id="PF13855">
    <property type="entry name" value="LRR_8"/>
    <property type="match status" value="5"/>
</dbReference>
<keyword evidence="13" id="KW-0418">Kinase</keyword>
<dbReference type="FunFam" id="3.80.10.10:FF:000383">
    <property type="entry name" value="Leucine-rich repeat receptor protein kinase EMS1"/>
    <property type="match status" value="2"/>
</dbReference>
<dbReference type="SMART" id="SM00365">
    <property type="entry name" value="LRR_SD22"/>
    <property type="match status" value="13"/>
</dbReference>
<keyword evidence="7" id="KW-0433">Leucine-rich repeat</keyword>
<evidence type="ECO:0000256" key="8">
    <source>
        <dbReference type="ARBA" id="ARBA00022679"/>
    </source>
</evidence>
<dbReference type="EC" id="2.7.11.1" evidence="3"/>
<comment type="catalytic activity">
    <reaction evidence="19">
        <text>L-threonyl-[protein] + ATP = O-phospho-L-threonyl-[protein] + ADP + H(+)</text>
        <dbReference type="Rhea" id="RHEA:46608"/>
        <dbReference type="Rhea" id="RHEA-COMP:11060"/>
        <dbReference type="Rhea" id="RHEA-COMP:11605"/>
        <dbReference type="ChEBI" id="CHEBI:15378"/>
        <dbReference type="ChEBI" id="CHEBI:30013"/>
        <dbReference type="ChEBI" id="CHEBI:30616"/>
        <dbReference type="ChEBI" id="CHEBI:61977"/>
        <dbReference type="ChEBI" id="CHEBI:456216"/>
        <dbReference type="EC" id="2.7.11.1"/>
    </reaction>
</comment>
<evidence type="ECO:0000256" key="13">
    <source>
        <dbReference type="ARBA" id="ARBA00022777"/>
    </source>
</evidence>
<evidence type="ECO:0000256" key="9">
    <source>
        <dbReference type="ARBA" id="ARBA00022692"/>
    </source>
</evidence>
<dbReference type="PANTHER" id="PTHR27008:SF602">
    <property type="entry name" value="LRR RECEPTOR-LIKE SERINE_THREONINE-PROTEIN KINASE EFR"/>
    <property type="match status" value="1"/>
</dbReference>
<evidence type="ECO:0000256" key="19">
    <source>
        <dbReference type="ARBA" id="ARBA00047899"/>
    </source>
</evidence>
<dbReference type="InParanoid" id="A0A068UUK1"/>
<reference evidence="26" key="1">
    <citation type="journal article" date="2014" name="Science">
        <title>The coffee genome provides insight into the convergent evolution of caffeine biosynthesis.</title>
        <authorList>
            <person name="Denoeud F."/>
            <person name="Carretero-Paulet L."/>
            <person name="Dereeper A."/>
            <person name="Droc G."/>
            <person name="Guyot R."/>
            <person name="Pietrella M."/>
            <person name="Zheng C."/>
            <person name="Alberti A."/>
            <person name="Anthony F."/>
            <person name="Aprea G."/>
            <person name="Aury J.M."/>
            <person name="Bento P."/>
            <person name="Bernard M."/>
            <person name="Bocs S."/>
            <person name="Campa C."/>
            <person name="Cenci A."/>
            <person name="Combes M.C."/>
            <person name="Crouzillat D."/>
            <person name="Da Silva C."/>
            <person name="Daddiego L."/>
            <person name="De Bellis F."/>
            <person name="Dussert S."/>
            <person name="Garsmeur O."/>
            <person name="Gayraud T."/>
            <person name="Guignon V."/>
            <person name="Jahn K."/>
            <person name="Jamilloux V."/>
            <person name="Joet T."/>
            <person name="Labadie K."/>
            <person name="Lan T."/>
            <person name="Leclercq J."/>
            <person name="Lepelley M."/>
            <person name="Leroy T."/>
            <person name="Li L.T."/>
            <person name="Librado P."/>
            <person name="Lopez L."/>
            <person name="Munoz A."/>
            <person name="Noel B."/>
            <person name="Pallavicini A."/>
            <person name="Perrotta G."/>
            <person name="Poncet V."/>
            <person name="Pot D."/>
            <person name="Priyono X."/>
            <person name="Rigoreau M."/>
            <person name="Rouard M."/>
            <person name="Rozas J."/>
            <person name="Tranchant-Dubreuil C."/>
            <person name="VanBuren R."/>
            <person name="Zhang Q."/>
            <person name="Andrade A.C."/>
            <person name="Argout X."/>
            <person name="Bertrand B."/>
            <person name="de Kochko A."/>
            <person name="Graziosi G."/>
            <person name="Henry R.J."/>
            <person name="Jayarama X."/>
            <person name="Ming R."/>
            <person name="Nagai C."/>
            <person name="Rounsley S."/>
            <person name="Sankoff D."/>
            <person name="Giuliano G."/>
            <person name="Albert V.A."/>
            <person name="Wincker P."/>
            <person name="Lashermes P."/>
        </authorList>
    </citation>
    <scope>NUCLEOTIDE SEQUENCE [LARGE SCALE GENOMIC DNA]</scope>
    <source>
        <strain evidence="26">cv. DH200-94</strain>
    </source>
</reference>
<evidence type="ECO:0000256" key="21">
    <source>
        <dbReference type="PROSITE-ProRule" id="PRU10141"/>
    </source>
</evidence>
<comment type="catalytic activity">
    <reaction evidence="20">
        <text>L-seryl-[protein] + ATP = O-phospho-L-seryl-[protein] + ADP + H(+)</text>
        <dbReference type="Rhea" id="RHEA:17989"/>
        <dbReference type="Rhea" id="RHEA-COMP:9863"/>
        <dbReference type="Rhea" id="RHEA-COMP:11604"/>
        <dbReference type="ChEBI" id="CHEBI:15378"/>
        <dbReference type="ChEBI" id="CHEBI:29999"/>
        <dbReference type="ChEBI" id="CHEBI:30616"/>
        <dbReference type="ChEBI" id="CHEBI:83421"/>
        <dbReference type="ChEBI" id="CHEBI:456216"/>
        <dbReference type="EC" id="2.7.11.1"/>
    </reaction>
</comment>
<evidence type="ECO:0000256" key="16">
    <source>
        <dbReference type="ARBA" id="ARBA00023136"/>
    </source>
</evidence>
<dbReference type="FunFam" id="3.80.10.10:FF:000317">
    <property type="entry name" value="Inactive leucine-rich repeat receptor-like protein kinase"/>
    <property type="match status" value="1"/>
</dbReference>
<feature type="binding site" evidence="21">
    <location>
        <position position="1001"/>
    </location>
    <ligand>
        <name>ATP</name>
        <dbReference type="ChEBI" id="CHEBI:30616"/>
    </ligand>
</feature>
<dbReference type="Pfam" id="PF08263">
    <property type="entry name" value="LRRNT_2"/>
    <property type="match status" value="2"/>
</dbReference>
<dbReference type="InterPro" id="IPR001611">
    <property type="entry name" value="Leu-rich_rpt"/>
</dbReference>
<dbReference type="Gene3D" id="3.80.10.10">
    <property type="entry name" value="Ribonuclease Inhibitor"/>
    <property type="match status" value="9"/>
</dbReference>
<keyword evidence="15 22" id="KW-1133">Transmembrane helix</keyword>
<keyword evidence="26" id="KW-1185">Reference proteome</keyword>
<gene>
    <name evidence="25" type="ORF">GSCOC_T00033443001</name>
</gene>
<keyword evidence="11" id="KW-0677">Repeat</keyword>
<dbReference type="GO" id="GO:0009791">
    <property type="term" value="P:post-embryonic development"/>
    <property type="evidence" value="ECO:0007669"/>
    <property type="project" value="UniProtKB-ARBA"/>
</dbReference>
<dbReference type="Gene3D" id="1.10.510.10">
    <property type="entry name" value="Transferase(Phosphotransferase) domain 1"/>
    <property type="match status" value="2"/>
</dbReference>
<accession>A0A068UUK1</accession>
<dbReference type="FunFam" id="3.80.10.10:FF:000233">
    <property type="entry name" value="Leucine-rich repeat receptor-like protein kinase TDR"/>
    <property type="match status" value="1"/>
</dbReference>
<evidence type="ECO:0000256" key="1">
    <source>
        <dbReference type="ARBA" id="ARBA00004162"/>
    </source>
</evidence>
<dbReference type="InterPro" id="IPR017441">
    <property type="entry name" value="Protein_kinase_ATP_BS"/>
</dbReference>
<dbReference type="InterPro" id="IPR008271">
    <property type="entry name" value="Ser/Thr_kinase_AS"/>
</dbReference>
<protein>
    <recommendedName>
        <fullName evidence="3">non-specific serine/threonine protein kinase</fullName>
        <ecNumber evidence="3">2.7.11.1</ecNumber>
    </recommendedName>
</protein>
<dbReference type="Pfam" id="PF00560">
    <property type="entry name" value="LRR_1"/>
    <property type="match status" value="6"/>
</dbReference>
<name>A0A068UUK1_COFCA</name>
<dbReference type="PROSITE" id="PS51450">
    <property type="entry name" value="LRR"/>
    <property type="match status" value="3"/>
</dbReference>
<evidence type="ECO:0000256" key="3">
    <source>
        <dbReference type="ARBA" id="ARBA00012513"/>
    </source>
</evidence>
<evidence type="ECO:0000256" key="14">
    <source>
        <dbReference type="ARBA" id="ARBA00022840"/>
    </source>
</evidence>
<dbReference type="FunFam" id="3.80.10.10:FF:000041">
    <property type="entry name" value="LRR receptor-like serine/threonine-protein kinase ERECTA"/>
    <property type="match status" value="1"/>
</dbReference>
<comment type="similarity">
    <text evidence="2">Belongs to the protein kinase superfamily. Ser/Thr protein kinase family.</text>
</comment>
<evidence type="ECO:0000256" key="10">
    <source>
        <dbReference type="ARBA" id="ARBA00022729"/>
    </source>
</evidence>
<dbReference type="GO" id="GO:0005886">
    <property type="term" value="C:plasma membrane"/>
    <property type="evidence" value="ECO:0007669"/>
    <property type="project" value="UniProtKB-SubCell"/>
</dbReference>
<keyword evidence="12 21" id="KW-0547">Nucleotide-binding</keyword>
<dbReference type="OMA" id="SAESFMM"/>
<dbReference type="GO" id="GO:0006952">
    <property type="term" value="P:defense response"/>
    <property type="evidence" value="ECO:0007669"/>
    <property type="project" value="UniProtKB-ARBA"/>
</dbReference>
<dbReference type="SUPFAM" id="SSF56112">
    <property type="entry name" value="Protein kinase-like (PK-like)"/>
    <property type="match status" value="2"/>
</dbReference>
<dbReference type="SUPFAM" id="SSF52058">
    <property type="entry name" value="L domain-like"/>
    <property type="match status" value="4"/>
</dbReference>
<dbReference type="GO" id="GO:0005524">
    <property type="term" value="F:ATP binding"/>
    <property type="evidence" value="ECO:0007669"/>
    <property type="project" value="UniProtKB-UniRule"/>
</dbReference>
<dbReference type="Pfam" id="PF00069">
    <property type="entry name" value="Pkinase"/>
    <property type="match status" value="2"/>
</dbReference>
<evidence type="ECO:0000256" key="12">
    <source>
        <dbReference type="ARBA" id="ARBA00022741"/>
    </source>
</evidence>
<evidence type="ECO:0000256" key="5">
    <source>
        <dbReference type="ARBA" id="ARBA00022527"/>
    </source>
</evidence>
<keyword evidence="4" id="KW-1003">Cell membrane</keyword>
<dbReference type="PRINTS" id="PR00019">
    <property type="entry name" value="LEURICHRPT"/>
</dbReference>
<organism evidence="25 26">
    <name type="scientific">Coffea canephora</name>
    <name type="common">Robusta coffee</name>
    <dbReference type="NCBI Taxonomy" id="49390"/>
    <lineage>
        <taxon>Eukaryota</taxon>
        <taxon>Viridiplantae</taxon>
        <taxon>Streptophyta</taxon>
        <taxon>Embryophyta</taxon>
        <taxon>Tracheophyta</taxon>
        <taxon>Spermatophyta</taxon>
        <taxon>Magnoliopsida</taxon>
        <taxon>eudicotyledons</taxon>
        <taxon>Gunneridae</taxon>
        <taxon>Pentapetalae</taxon>
        <taxon>asterids</taxon>
        <taxon>lamiids</taxon>
        <taxon>Gentianales</taxon>
        <taxon>Rubiaceae</taxon>
        <taxon>Ixoroideae</taxon>
        <taxon>Gardenieae complex</taxon>
        <taxon>Bertiereae - Coffeeae clade</taxon>
        <taxon>Coffeeae</taxon>
        <taxon>Coffea</taxon>
    </lineage>
</organism>
<dbReference type="PhylomeDB" id="A0A068UUK1"/>
<keyword evidence="6" id="KW-0597">Phosphoprotein</keyword>
<evidence type="ECO:0000313" key="26">
    <source>
        <dbReference type="Proteomes" id="UP000295252"/>
    </source>
</evidence>
<dbReference type="SUPFAM" id="SSF52047">
    <property type="entry name" value="RNI-like"/>
    <property type="match status" value="2"/>
</dbReference>
<dbReference type="FunFam" id="1.10.510.10:FF:000358">
    <property type="entry name" value="Putative leucine-rich repeat receptor-like serine/threonine-protein kinase"/>
    <property type="match status" value="2"/>
</dbReference>
<evidence type="ECO:0000256" key="22">
    <source>
        <dbReference type="SAM" id="Phobius"/>
    </source>
</evidence>
<evidence type="ECO:0000256" key="17">
    <source>
        <dbReference type="ARBA" id="ARBA00023170"/>
    </source>
</evidence>
<feature type="domain" description="Protein kinase" evidence="24">
    <location>
        <begin position="2024"/>
        <end position="2304"/>
    </location>
</feature>
<evidence type="ECO:0000256" key="20">
    <source>
        <dbReference type="ARBA" id="ARBA00048679"/>
    </source>
</evidence>
<evidence type="ECO:0000256" key="11">
    <source>
        <dbReference type="ARBA" id="ARBA00022737"/>
    </source>
</evidence>
<proteinExistence type="inferred from homology"/>
<dbReference type="InterPro" id="IPR013210">
    <property type="entry name" value="LRR_N_plant-typ"/>
</dbReference>
<sequence>MEKFHNLSPLGLVLLCFLSASFAMFPTNITTDQSSLLALRAHISFDPLQILAKNWSVGSSVCDWIGVSCGSRHRRVTALDISNMGLTGIIPPQLGNLSFLVSLDLSANNLHGELPHEFVGLRRLKLLNLSVNNLEGELPQWIGSFPQLRRLSLRNNSFTGLIPSSISNLSKLESISLSYNPLQGNIPIGIFNISSLQVINLINNSLSGVLPSDMCYHLPRLSYLQLSMNKLNGQLPSSNLAQCSELRALSLSINEFGGSIPKEIGALKKLEELYLGHNYLEDCFWWIGSFPQLRLLSLSSHSFTGLLPSSISNMSKLEEISLSYNLLAGDIPTGIFNISSLQMIDLANNSLSGVLPSNMCYHLPGLSFLGLSDNKLYGQLPSSNLAQCSELQVLSLSYNEFGGSIPKEIGALKKLEELYLGHNYLEELLPKIFRILDLNLLIFIPFHFAGQIPKEIGNSTMIKIQNFASNNLTGVIPREIGNWYFLQQLEMEFNSLTGSIPIEIFNLSKLSIMSVTQNQLSGNLPSTFGYRLPNLEHLYLDINDLFGVLPSSISNSSNLRHIEFGGNKFTGPIPTSMGDLRFLEVLSLSDNFLVSDSSSPELTFITSLTKCQYLSILDLSDNPLNGIIPDSLGNLSNSLERLYVAGCKIKGSIPDGIGNLRSLILLDLSNNDLTGSLPATIIDLQKLQYMDLSMNNLISRVPLHLLCALHNLDTMNLGQNQFMASIPKCFGNLTSLRHLNLSHNRLYSAPPEEIWNLKDLLELDLSSNLLSGSLPYAITNMKMANWVNLSTNQFSGGIPDSIGDMQNLQNLSLAHNRFEGSIPESIGKVFSLESLDLSHNFLSGSIPMSMENLRYLKYINLSFNNLSGEIPSKGPFTNCTAESFASNQALCGAQRFHVPPCPSISAHKLRTKKLHRTIFISLGVIIAVGALSFGFVYLRYQKKDEFSSGADLSLVAMPERISYFELVQATNGYNESNLLGTGSFGSVYRGTLDDGRVVAVKVFNLQVDGAFKSFDVECEVLRNLRHRNLTRVISSCSNPEFKALVLEFMPNGSLEKWLYSHNYFLDIIQRLDILIDVAGALQYLHCEYATLVIHCDLKPSNVLLDQDMVAHLSDFGLTKLLGEENSITYTETLATLGYLAPEFGLEGLVSAKCDIYSFGIMIMVVFTRTIPYSEMFGENLSLKSWVANSIPDGLANVIDANLLKESHECIGRKLSCIASIMKVALGCTMESPKERSSIQDVLVTLKKIKLQFIKLSPLQILQPGLGTITEQSLAMEKFHNLSPLGLVLTCFLSASLAMFPSNITTDQSSLLALRAHISVDQILAKNWSVASSVCDWIGVSCGSRHRRVTALNISNMGLTGIIPPQLGNLSFLVSLNMSANNFHGELPHEFVGLRRLKLLNLSVNNLEGEFPHWIGSFPQLEEISLSYNLLQGNIPIGIFNISSLQIIALSNNGLSGVLPSDMCYHLPGLIRLSLSKNKLYGQLPSSNLAQCSELRVLSLSFNEFGGSIPKEIGALKKLEGLYLGHNYLEEIGNWYLLQQLDMEFNSLTGSIPIEIFNLSKLSVMSLLRNQLSGNLPSTFDYRLPNLEHLYLSNNHLSGALPSSISNSSNLRLIEIGDNKFTGPIPTSMGDLRLLELLDLAINNLVSDSSSPELSFITSLAKCKYLAILFLGGNPLNGIIPDSVSNLSTSLEQLYVPYCEIKGSIPDGIGNLRSLILLDLSNNDLTGSLPATMKDLQKLQYMDLSMTKLISRVPLHFLCALHNLDTMNLGQNQFMASIPKCFGNLTSLRHLDLSHNRLYSAPPEEIWNLKDLLMLDLSSNLLSGSLPYAITNMKMANWVDLSTNQFSGGIPDSIGDMQNLQNLSLAHNRLQGSIPESIGKVFSLESLDLSHNFLSGSIPMSMENLQYLKYINLSFNNLSGEIPSKGPFTNCTAESFASNQALCGAQRFLVPPCPTISAHRSRTKRVRRTIYILLGVIIAMGALSFGFVYLRYRRKDKLPNGANLSLVAMPERISYFELLQATNGYNESNLLGTGSFGSVYRGTLDDGRVVAVKVFNLQVDGAFKSFDVECEVLRNLRHRNLTRVISSCSNPEFKALVLEFMPNGSLEKWLYSHNYFLDLMQRLDILIDVAGALQYLHCEYATPVIHCDLKPSNVLLDQDMVAHLSDFGLTKLLGEENSITYTETLATVGYLAPEYGLEGLVSAKCDIYSFGIMMMEVFTRTNPNSEMFGEKLGLKSWVANSIPDGLANVIDANLLKESDECIGEKLSCIASIMKVALGCTIESSRERSSIQDVLVALKKIKLQYMSSQNSRTS</sequence>
<evidence type="ECO:0000256" key="15">
    <source>
        <dbReference type="ARBA" id="ARBA00022989"/>
    </source>
</evidence>
<keyword evidence="18" id="KW-0325">Glycoprotein</keyword>
<dbReference type="EMBL" id="HG739137">
    <property type="protein sequence ID" value="CDP11293.1"/>
    <property type="molecule type" value="Genomic_DNA"/>
</dbReference>
<evidence type="ECO:0000256" key="23">
    <source>
        <dbReference type="SAM" id="SignalP"/>
    </source>
</evidence>
<keyword evidence="10 23" id="KW-0732">Signal</keyword>
<feature type="domain" description="Protein kinase" evidence="24">
    <location>
        <begin position="973"/>
        <end position="1253"/>
    </location>
</feature>
<evidence type="ECO:0000259" key="24">
    <source>
        <dbReference type="PROSITE" id="PS50011"/>
    </source>
</evidence>
<keyword evidence="16 22" id="KW-0472">Membrane</keyword>
<evidence type="ECO:0000313" key="25">
    <source>
        <dbReference type="EMBL" id="CDP11293.1"/>
    </source>
</evidence>
<evidence type="ECO:0000256" key="2">
    <source>
        <dbReference type="ARBA" id="ARBA00008684"/>
    </source>
</evidence>
<dbReference type="InterPro" id="IPR000719">
    <property type="entry name" value="Prot_kinase_dom"/>
</dbReference>
<dbReference type="SMART" id="SM00369">
    <property type="entry name" value="LRR_TYP"/>
    <property type="match status" value="25"/>
</dbReference>
<keyword evidence="5" id="KW-0723">Serine/threonine-protein kinase</keyword>
<keyword evidence="9 22" id="KW-0812">Transmembrane</keyword>
<feature type="signal peptide" evidence="23">
    <location>
        <begin position="1"/>
        <end position="23"/>
    </location>
</feature>
<feature type="chain" id="PRO_5001655114" description="non-specific serine/threonine protein kinase" evidence="23">
    <location>
        <begin position="24"/>
        <end position="2312"/>
    </location>
</feature>
<keyword evidence="17" id="KW-0675">Receptor</keyword>
<keyword evidence="8" id="KW-0808">Transferase</keyword>
<feature type="binding site" evidence="21">
    <location>
        <position position="2052"/>
    </location>
    <ligand>
        <name>ATP</name>
        <dbReference type="ChEBI" id="CHEBI:30616"/>
    </ligand>
</feature>
<comment type="subcellular location">
    <subcellularLocation>
        <location evidence="1">Cell membrane</location>
        <topology evidence="1">Single-pass membrane protein</topology>
    </subcellularLocation>
</comment>
<dbReference type="InterPro" id="IPR032675">
    <property type="entry name" value="LRR_dom_sf"/>
</dbReference>
<evidence type="ECO:0000256" key="4">
    <source>
        <dbReference type="ARBA" id="ARBA00022475"/>
    </source>
</evidence>
<dbReference type="InterPro" id="IPR003591">
    <property type="entry name" value="Leu-rich_rpt_typical-subtyp"/>
</dbReference>
<dbReference type="OrthoDB" id="676979at2759"/>
<dbReference type="PROSITE" id="PS00108">
    <property type="entry name" value="PROTEIN_KINASE_ST"/>
    <property type="match status" value="2"/>
</dbReference>
<dbReference type="InterPro" id="IPR051809">
    <property type="entry name" value="Plant_receptor-like_S/T_kinase"/>
</dbReference>
<dbReference type="PROSITE" id="PS00107">
    <property type="entry name" value="PROTEIN_KINASE_ATP"/>
    <property type="match status" value="2"/>
</dbReference>
<dbReference type="GO" id="GO:0051707">
    <property type="term" value="P:response to other organism"/>
    <property type="evidence" value="ECO:0007669"/>
    <property type="project" value="UniProtKB-ARBA"/>
</dbReference>